<dbReference type="KEGG" id="mvn:Mevan_1231"/>
<proteinExistence type="inferred from homology"/>
<evidence type="ECO:0000256" key="4">
    <source>
        <dbReference type="ARBA" id="ARBA00022989"/>
    </source>
</evidence>
<feature type="transmembrane region" description="Helical" evidence="6">
    <location>
        <begin position="674"/>
        <end position="695"/>
    </location>
</feature>
<dbReference type="PANTHER" id="PTHR48085:SF5">
    <property type="entry name" value="CADMIUM_ZINC-TRANSPORTING ATPASE HMA4-RELATED"/>
    <property type="match status" value="1"/>
</dbReference>
<evidence type="ECO:0000256" key="1">
    <source>
        <dbReference type="ARBA" id="ARBA00004127"/>
    </source>
</evidence>
<dbReference type="NCBIfam" id="TIGR01525">
    <property type="entry name" value="ATPase-IB_hvy"/>
    <property type="match status" value="1"/>
</dbReference>
<dbReference type="SUPFAM" id="SSF81653">
    <property type="entry name" value="Calcium ATPase, transduction domain A"/>
    <property type="match status" value="1"/>
</dbReference>
<dbReference type="InterPro" id="IPR036163">
    <property type="entry name" value="HMA_dom_sf"/>
</dbReference>
<evidence type="ECO:0000259" key="7">
    <source>
        <dbReference type="Pfam" id="PF00122"/>
    </source>
</evidence>
<feature type="transmembrane region" description="Helical" evidence="6">
    <location>
        <begin position="647"/>
        <end position="668"/>
    </location>
</feature>
<comment type="similarity">
    <text evidence="2">Belongs to the cation transport ATPase (P-type) (TC 3.A.3) family. Type IB subfamily.</text>
</comment>
<dbReference type="InterPro" id="IPR018303">
    <property type="entry name" value="ATPase_P-typ_P_site"/>
</dbReference>
<dbReference type="PRINTS" id="PR00941">
    <property type="entry name" value="CDATPASE"/>
</dbReference>
<dbReference type="GO" id="GO:0019829">
    <property type="term" value="F:ATPase-coupled monoatomic cation transmembrane transporter activity"/>
    <property type="evidence" value="ECO:0007669"/>
    <property type="project" value="InterPro"/>
</dbReference>
<gene>
    <name evidence="8" type="ordered locus">Mevan_1231</name>
</gene>
<dbReference type="Pfam" id="PF00122">
    <property type="entry name" value="E1-E2_ATPase"/>
    <property type="match status" value="1"/>
</dbReference>
<keyword evidence="4 6" id="KW-1133">Transmembrane helix</keyword>
<protein>
    <submittedName>
        <fullName evidence="8">Heavy metal translocating P-type ATPase</fullName>
    </submittedName>
</protein>
<dbReference type="PRINTS" id="PR00119">
    <property type="entry name" value="CATATPASE"/>
</dbReference>
<dbReference type="PROSITE" id="PS00154">
    <property type="entry name" value="ATPASE_E1_E2"/>
    <property type="match status" value="1"/>
</dbReference>
<dbReference type="InterPro" id="IPR001757">
    <property type="entry name" value="P_typ_ATPase"/>
</dbReference>
<dbReference type="InterPro" id="IPR036412">
    <property type="entry name" value="HAD-like_sf"/>
</dbReference>
<reference evidence="8" key="1">
    <citation type="submission" date="2007-06" db="EMBL/GenBank/DDBJ databases">
        <title>Complete sequence of Methanococcus vannielii SB.</title>
        <authorList>
            <consortium name="US DOE Joint Genome Institute"/>
            <person name="Copeland A."/>
            <person name="Lucas S."/>
            <person name="Lapidus A."/>
            <person name="Barry K."/>
            <person name="Glavina del Rio T."/>
            <person name="Dalin E."/>
            <person name="Tice H."/>
            <person name="Pitluck S."/>
            <person name="Chain P."/>
            <person name="Malfatti S."/>
            <person name="Shin M."/>
            <person name="Vergez L."/>
            <person name="Schmutz J."/>
            <person name="Larimer F."/>
            <person name="Land M."/>
            <person name="Hauser L."/>
            <person name="Kyrpides N."/>
            <person name="Anderson I."/>
            <person name="Sieprawska-Lupa M."/>
            <person name="Whitman W.B."/>
            <person name="Richardson P."/>
        </authorList>
    </citation>
    <scope>NUCLEOTIDE SEQUENCE [LARGE SCALE GENOMIC DNA]</scope>
    <source>
        <strain evidence="8">SB</strain>
    </source>
</reference>
<dbReference type="SUPFAM" id="SSF55008">
    <property type="entry name" value="HMA, heavy metal-associated domain"/>
    <property type="match status" value="1"/>
</dbReference>
<accession>A6URK7</accession>
<dbReference type="InterPro" id="IPR023298">
    <property type="entry name" value="ATPase_P-typ_TM_dom_sf"/>
</dbReference>
<sequence>MYRHYELKGLCCANCALKIERILCENGYPSARINFSTSELLFAEKSVDINFVKKLIHSIEPEIILIEKENLDYKLSSNLTFKDFVDFKELKIIIFSLILFIFGIFGSYLNFEPFIVLMIFLTSYMISGNKVFKKTFKNVKRGDFFDENFLMTIATVGAFLIHEYPEGVAVMLFYRIGEFLQDLAVSKSRSSVKSLLSLKAEYANLKKDDKLLKVSPETVKKGQIIIINPGEKTPLDGIILNGNSSIDVSALTGESSPRYLKDGDEILSGMVNLTGPLTVKVTKEFEESTVYKILELIETANVKKAKTEKFVTKFARYYTPFIVFLAFLVVAIPILAFNEPIIPWVYKALVLLVISCPCALVLSIPLSYFAGIGKLSKDGILVKGSNYIDMLSKTNYVIFDKTGTLTKGSLKVKEVFPKNGFSKEELIEIAITSESRSNHPVAKAIISKYGTNRFFEFSEYKEIPGKGIVAKIHGFEVISGNEKLMEESGIDVKPMDSFDIAVHFAIDKKYAGYILVSDELKKDSKNAILELKKLGIKKISMFTGDSYPVSKKISEEISIDEFYSDLLPKDKVTLLEEIERKKDKNESIVFVGEGINDAPAIKRADVGISMGTLGSDAAIESSDVVIMDDNPLKVAQSIKLSKRTKNIVWQNIFMIFGVKIAFITLSIFGRVTMWEAVFADVGITIISVLNSLRILK</sequence>
<dbReference type="Gene3D" id="2.70.150.10">
    <property type="entry name" value="Calcium-transporting ATPase, cytoplasmic transduction domain A"/>
    <property type="match status" value="1"/>
</dbReference>
<dbReference type="GO" id="GO:0046872">
    <property type="term" value="F:metal ion binding"/>
    <property type="evidence" value="ECO:0007669"/>
    <property type="project" value="InterPro"/>
</dbReference>
<dbReference type="PROSITE" id="PS01047">
    <property type="entry name" value="HMA_1"/>
    <property type="match status" value="1"/>
</dbReference>
<keyword evidence="9" id="KW-1185">Reference proteome</keyword>
<dbReference type="NCBIfam" id="TIGR01512">
    <property type="entry name" value="ATPase-IB2_Cd"/>
    <property type="match status" value="1"/>
</dbReference>
<dbReference type="InterPro" id="IPR008250">
    <property type="entry name" value="ATPase_P-typ_transduc_dom_A_sf"/>
</dbReference>
<feature type="transmembrane region" description="Helical" evidence="6">
    <location>
        <begin position="90"/>
        <end position="108"/>
    </location>
</feature>
<dbReference type="EMBL" id="CP000742">
    <property type="protein sequence ID" value="ABR55129.1"/>
    <property type="molecule type" value="Genomic_DNA"/>
</dbReference>
<dbReference type="SUPFAM" id="SSF56784">
    <property type="entry name" value="HAD-like"/>
    <property type="match status" value="1"/>
</dbReference>
<dbReference type="InterPro" id="IPR017969">
    <property type="entry name" value="Heavy-metal-associated_CS"/>
</dbReference>
<feature type="transmembrane region" description="Helical" evidence="6">
    <location>
        <begin position="114"/>
        <end position="132"/>
    </location>
</feature>
<feature type="transmembrane region" description="Helical" evidence="6">
    <location>
        <begin position="348"/>
        <end position="370"/>
    </location>
</feature>
<evidence type="ECO:0000256" key="5">
    <source>
        <dbReference type="ARBA" id="ARBA00023136"/>
    </source>
</evidence>
<dbReference type="SUPFAM" id="SSF81665">
    <property type="entry name" value="Calcium ATPase, transmembrane domain M"/>
    <property type="match status" value="1"/>
</dbReference>
<organism evidence="8 9">
    <name type="scientific">Methanococcus vannielii (strain ATCC 35089 / DSM 1224 / JCM 13029 / OCM 148 / SB)</name>
    <dbReference type="NCBI Taxonomy" id="406327"/>
    <lineage>
        <taxon>Archaea</taxon>
        <taxon>Methanobacteriati</taxon>
        <taxon>Methanobacteriota</taxon>
        <taxon>Methanomada group</taxon>
        <taxon>Methanococci</taxon>
        <taxon>Methanococcales</taxon>
        <taxon>Methanococcaceae</taxon>
        <taxon>Methanococcus</taxon>
    </lineage>
</organism>
<comment type="subcellular location">
    <subcellularLocation>
        <location evidence="1">Endomembrane system</location>
        <topology evidence="1">Multi-pass membrane protein</topology>
    </subcellularLocation>
</comment>
<evidence type="ECO:0000256" key="2">
    <source>
        <dbReference type="ARBA" id="ARBA00006024"/>
    </source>
</evidence>
<dbReference type="PANTHER" id="PTHR48085">
    <property type="entry name" value="CADMIUM/ZINC-TRANSPORTING ATPASE HMA2-RELATED"/>
    <property type="match status" value="1"/>
</dbReference>
<dbReference type="STRING" id="406327.Mevan_1231"/>
<feature type="domain" description="P-type ATPase A" evidence="7">
    <location>
        <begin position="198"/>
        <end position="298"/>
    </location>
</feature>
<dbReference type="AlphaFoldDB" id="A6URK7"/>
<dbReference type="GO" id="GO:0005886">
    <property type="term" value="C:plasma membrane"/>
    <property type="evidence" value="ECO:0007669"/>
    <property type="project" value="UniProtKB-SubCell"/>
</dbReference>
<dbReference type="GO" id="GO:0005524">
    <property type="term" value="F:ATP binding"/>
    <property type="evidence" value="ECO:0007669"/>
    <property type="project" value="InterPro"/>
</dbReference>
<name>A6URK7_METVS</name>
<keyword evidence="5 6" id="KW-0472">Membrane</keyword>
<dbReference type="OrthoDB" id="8588at2157"/>
<dbReference type="GeneID" id="5325901"/>
<dbReference type="InterPro" id="IPR023299">
    <property type="entry name" value="ATPase_P-typ_cyto_dom_N"/>
</dbReference>
<dbReference type="NCBIfam" id="TIGR01494">
    <property type="entry name" value="ATPase_P-type"/>
    <property type="match status" value="1"/>
</dbReference>
<dbReference type="Gene3D" id="3.40.50.1000">
    <property type="entry name" value="HAD superfamily/HAD-like"/>
    <property type="match status" value="1"/>
</dbReference>
<dbReference type="Gene3D" id="3.40.1110.10">
    <property type="entry name" value="Calcium-transporting ATPase, cytoplasmic domain N"/>
    <property type="match status" value="1"/>
</dbReference>
<dbReference type="HOGENOM" id="CLU_001771_6_2_2"/>
<evidence type="ECO:0000313" key="8">
    <source>
        <dbReference type="EMBL" id="ABR55129.1"/>
    </source>
</evidence>
<dbReference type="InterPro" id="IPR059000">
    <property type="entry name" value="ATPase_P-type_domA"/>
</dbReference>
<keyword evidence="3 6" id="KW-0812">Transmembrane</keyword>
<evidence type="ECO:0000256" key="6">
    <source>
        <dbReference type="SAM" id="Phobius"/>
    </source>
</evidence>
<dbReference type="InterPro" id="IPR023214">
    <property type="entry name" value="HAD_sf"/>
</dbReference>
<dbReference type="InterPro" id="IPR051014">
    <property type="entry name" value="Cation_Transport_ATPase_IB"/>
</dbReference>
<dbReference type="InterPro" id="IPR027256">
    <property type="entry name" value="P-typ_ATPase_IB"/>
</dbReference>
<dbReference type="Pfam" id="PF00702">
    <property type="entry name" value="Hydrolase"/>
    <property type="match status" value="1"/>
</dbReference>
<dbReference type="eggNOG" id="arCOG01576">
    <property type="taxonomic scope" value="Archaea"/>
</dbReference>
<feature type="transmembrane region" description="Helical" evidence="6">
    <location>
        <begin position="317"/>
        <end position="336"/>
    </location>
</feature>
<evidence type="ECO:0000256" key="3">
    <source>
        <dbReference type="ARBA" id="ARBA00022692"/>
    </source>
</evidence>
<dbReference type="Proteomes" id="UP000001107">
    <property type="component" value="Chromosome"/>
</dbReference>
<dbReference type="GO" id="GO:0015086">
    <property type="term" value="F:cadmium ion transmembrane transporter activity"/>
    <property type="evidence" value="ECO:0007669"/>
    <property type="project" value="TreeGrafter"/>
</dbReference>
<evidence type="ECO:0000313" key="9">
    <source>
        <dbReference type="Proteomes" id="UP000001107"/>
    </source>
</evidence>
<dbReference type="RefSeq" id="WP_012066044.1">
    <property type="nucleotide sequence ID" value="NC_009634.1"/>
</dbReference>
<dbReference type="GO" id="GO:0016887">
    <property type="term" value="F:ATP hydrolysis activity"/>
    <property type="evidence" value="ECO:0007669"/>
    <property type="project" value="InterPro"/>
</dbReference>